<comment type="caution">
    <text evidence="4">The sequence shown here is derived from an EMBL/GenBank/DDBJ whole genome shotgun (WGS) entry which is preliminary data.</text>
</comment>
<keyword evidence="5" id="KW-1185">Reference proteome</keyword>
<feature type="domain" description="RING-type" evidence="3">
    <location>
        <begin position="9"/>
        <end position="52"/>
    </location>
</feature>
<feature type="region of interest" description="Disordered" evidence="2">
    <location>
        <begin position="85"/>
        <end position="108"/>
    </location>
</feature>
<evidence type="ECO:0000256" key="2">
    <source>
        <dbReference type="SAM" id="MobiDB-lite"/>
    </source>
</evidence>
<gene>
    <name evidence="4" type="ORF">ECRASSUSDP1_LOCUS15029</name>
</gene>
<feature type="region of interest" description="Disordered" evidence="2">
    <location>
        <begin position="227"/>
        <end position="267"/>
    </location>
</feature>
<evidence type="ECO:0000259" key="3">
    <source>
        <dbReference type="PROSITE" id="PS50089"/>
    </source>
</evidence>
<accession>A0AAD1XJ44</accession>
<feature type="compositionally biased region" description="Basic and acidic residues" evidence="2">
    <location>
        <begin position="251"/>
        <end position="260"/>
    </location>
</feature>
<evidence type="ECO:0000313" key="5">
    <source>
        <dbReference type="Proteomes" id="UP001295684"/>
    </source>
</evidence>
<dbReference type="SUPFAM" id="SSF57850">
    <property type="entry name" value="RING/U-box"/>
    <property type="match status" value="1"/>
</dbReference>
<dbReference type="Gene3D" id="3.30.40.10">
    <property type="entry name" value="Zinc/RING finger domain, C3HC4 (zinc finger)"/>
    <property type="match status" value="1"/>
</dbReference>
<proteinExistence type="predicted"/>
<evidence type="ECO:0000313" key="4">
    <source>
        <dbReference type="EMBL" id="CAI2373683.1"/>
    </source>
</evidence>
<name>A0AAD1XJ44_EUPCR</name>
<dbReference type="PROSITE" id="PS50089">
    <property type="entry name" value="ZF_RING_2"/>
    <property type="match status" value="1"/>
</dbReference>
<keyword evidence="1" id="KW-0479">Metal-binding</keyword>
<dbReference type="GO" id="GO:0008270">
    <property type="term" value="F:zinc ion binding"/>
    <property type="evidence" value="ECO:0007669"/>
    <property type="project" value="UniProtKB-KW"/>
</dbReference>
<organism evidence="4 5">
    <name type="scientific">Euplotes crassus</name>
    <dbReference type="NCBI Taxonomy" id="5936"/>
    <lineage>
        <taxon>Eukaryota</taxon>
        <taxon>Sar</taxon>
        <taxon>Alveolata</taxon>
        <taxon>Ciliophora</taxon>
        <taxon>Intramacronucleata</taxon>
        <taxon>Spirotrichea</taxon>
        <taxon>Hypotrichia</taxon>
        <taxon>Euplotida</taxon>
        <taxon>Euplotidae</taxon>
        <taxon>Moneuplotes</taxon>
    </lineage>
</organism>
<dbReference type="InterPro" id="IPR001841">
    <property type="entry name" value="Znf_RING"/>
</dbReference>
<dbReference type="AlphaFoldDB" id="A0AAD1XJ44"/>
<dbReference type="InterPro" id="IPR013083">
    <property type="entry name" value="Znf_RING/FYVE/PHD"/>
</dbReference>
<sequence>MNSANYCVCPTCKFDYNTGLCLPKFLPCDHTACVGCLTRAFINDSEFECQMCGDLFRLPDPALLDVDNDTIKVIEAIHHAEGARKERSHYFTSPRENRIKGPHTEKPIRDFRIPFSDRTQTERDLTLESDNMMEVDGERQSSGSFHDKRKVIRERFEPRYEPTSGPFHRQRTEYHTTKKQSLFKENKEHWVREREFPIATSNKFKTPAPSRGFKAISPFTANPFKKAQEENKEEQGSPTIEKSAQCVKKGCTKERRRRDGAPTGSYISQYCSDECKSMAESANIYTKPKPQSGNPFRT</sequence>
<evidence type="ECO:0000256" key="1">
    <source>
        <dbReference type="PROSITE-ProRule" id="PRU00175"/>
    </source>
</evidence>
<keyword evidence="1" id="KW-0862">Zinc</keyword>
<protein>
    <recommendedName>
        <fullName evidence="3">RING-type domain-containing protein</fullName>
    </recommendedName>
</protein>
<dbReference type="EMBL" id="CAMPGE010015040">
    <property type="protein sequence ID" value="CAI2373683.1"/>
    <property type="molecule type" value="Genomic_DNA"/>
</dbReference>
<reference evidence="4" key="1">
    <citation type="submission" date="2023-07" db="EMBL/GenBank/DDBJ databases">
        <authorList>
            <consortium name="AG Swart"/>
            <person name="Singh M."/>
            <person name="Singh A."/>
            <person name="Seah K."/>
            <person name="Emmerich C."/>
        </authorList>
    </citation>
    <scope>NUCLEOTIDE SEQUENCE</scope>
    <source>
        <strain evidence="4">DP1</strain>
    </source>
</reference>
<keyword evidence="1" id="KW-0863">Zinc-finger</keyword>
<dbReference type="Proteomes" id="UP001295684">
    <property type="component" value="Unassembled WGS sequence"/>
</dbReference>